<evidence type="ECO:0000256" key="1">
    <source>
        <dbReference type="SAM" id="MobiDB-lite"/>
    </source>
</evidence>
<feature type="region of interest" description="Disordered" evidence="1">
    <location>
        <begin position="75"/>
        <end position="106"/>
    </location>
</feature>
<feature type="compositionally biased region" description="Basic residues" evidence="1">
    <location>
        <begin position="96"/>
        <end position="106"/>
    </location>
</feature>
<dbReference type="Proteomes" id="UP000807115">
    <property type="component" value="Chromosome 6"/>
</dbReference>
<proteinExistence type="predicted"/>
<accession>A0A921QRM4</accession>
<protein>
    <submittedName>
        <fullName evidence="2">Uncharacterized protein</fullName>
    </submittedName>
</protein>
<reference evidence="2" key="1">
    <citation type="journal article" date="2019" name="BMC Genomics">
        <title>A new reference genome for Sorghum bicolor reveals high levels of sequence similarity between sweet and grain genotypes: implications for the genetics of sugar metabolism.</title>
        <authorList>
            <person name="Cooper E.A."/>
            <person name="Brenton Z.W."/>
            <person name="Flinn B.S."/>
            <person name="Jenkins J."/>
            <person name="Shu S."/>
            <person name="Flowers D."/>
            <person name="Luo F."/>
            <person name="Wang Y."/>
            <person name="Xia P."/>
            <person name="Barry K."/>
            <person name="Daum C."/>
            <person name="Lipzen A."/>
            <person name="Yoshinaga Y."/>
            <person name="Schmutz J."/>
            <person name="Saski C."/>
            <person name="Vermerris W."/>
            <person name="Kresovich S."/>
        </authorList>
    </citation>
    <scope>NUCLEOTIDE SEQUENCE</scope>
</reference>
<dbReference type="AlphaFoldDB" id="A0A921QRM4"/>
<gene>
    <name evidence="2" type="ORF">BDA96_06G180100</name>
</gene>
<reference evidence="2" key="2">
    <citation type="submission" date="2020-10" db="EMBL/GenBank/DDBJ databases">
        <authorList>
            <person name="Cooper E.A."/>
            <person name="Brenton Z.W."/>
            <person name="Flinn B.S."/>
            <person name="Jenkins J."/>
            <person name="Shu S."/>
            <person name="Flowers D."/>
            <person name="Luo F."/>
            <person name="Wang Y."/>
            <person name="Xia P."/>
            <person name="Barry K."/>
            <person name="Daum C."/>
            <person name="Lipzen A."/>
            <person name="Yoshinaga Y."/>
            <person name="Schmutz J."/>
            <person name="Saski C."/>
            <person name="Vermerris W."/>
            <person name="Kresovich S."/>
        </authorList>
    </citation>
    <scope>NUCLEOTIDE SEQUENCE</scope>
</reference>
<organism evidence="2 3">
    <name type="scientific">Sorghum bicolor</name>
    <name type="common">Sorghum</name>
    <name type="synonym">Sorghum vulgare</name>
    <dbReference type="NCBI Taxonomy" id="4558"/>
    <lineage>
        <taxon>Eukaryota</taxon>
        <taxon>Viridiplantae</taxon>
        <taxon>Streptophyta</taxon>
        <taxon>Embryophyta</taxon>
        <taxon>Tracheophyta</taxon>
        <taxon>Spermatophyta</taxon>
        <taxon>Magnoliopsida</taxon>
        <taxon>Liliopsida</taxon>
        <taxon>Poales</taxon>
        <taxon>Poaceae</taxon>
        <taxon>PACMAD clade</taxon>
        <taxon>Panicoideae</taxon>
        <taxon>Andropogonodae</taxon>
        <taxon>Andropogoneae</taxon>
        <taxon>Sorghinae</taxon>
        <taxon>Sorghum</taxon>
    </lineage>
</organism>
<name>A0A921QRM4_SORBI</name>
<dbReference type="EMBL" id="CM027685">
    <property type="protein sequence ID" value="KAG0526829.1"/>
    <property type="molecule type" value="Genomic_DNA"/>
</dbReference>
<comment type="caution">
    <text evidence="2">The sequence shown here is derived from an EMBL/GenBank/DDBJ whole genome shotgun (WGS) entry which is preliminary data.</text>
</comment>
<evidence type="ECO:0000313" key="3">
    <source>
        <dbReference type="Proteomes" id="UP000807115"/>
    </source>
</evidence>
<sequence>MTARGALLAARHILGGCRRRGSPTTVAALLPQIRLLHPLSSSGEPNPSNTGKIRWPSRISSLSCSSSLWISVSSGRSDTGAAKAPLPRQIGCPSSRARRLRWHGNS</sequence>
<evidence type="ECO:0000313" key="2">
    <source>
        <dbReference type="EMBL" id="KAG0526829.1"/>
    </source>
</evidence>